<dbReference type="Pfam" id="PF00069">
    <property type="entry name" value="Pkinase"/>
    <property type="match status" value="1"/>
</dbReference>
<dbReference type="SUPFAM" id="SSF56112">
    <property type="entry name" value="Protein kinase-like (PK-like)"/>
    <property type="match status" value="1"/>
</dbReference>
<keyword evidence="5" id="KW-0808">Transferase</keyword>
<name>A0A4S2FM05_9BACT</name>
<reference evidence="5 6" key="1">
    <citation type="submission" date="2019-04" db="EMBL/GenBank/DDBJ databases">
        <title>Microbes associate with the intestines of laboratory mice.</title>
        <authorList>
            <person name="Navarre W."/>
            <person name="Wong E."/>
            <person name="Huang K."/>
            <person name="Tropini C."/>
            <person name="Ng K."/>
            <person name="Yu B."/>
        </authorList>
    </citation>
    <scope>NUCLEOTIDE SEQUENCE [LARGE SCALE GENOMIC DNA]</scope>
    <source>
        <strain evidence="5 6">NM22_B1</strain>
    </source>
</reference>
<dbReference type="PROSITE" id="PS00107">
    <property type="entry name" value="PROTEIN_KINASE_ATP"/>
    <property type="match status" value="1"/>
</dbReference>
<dbReference type="Gene3D" id="2.180.10.10">
    <property type="entry name" value="RHS repeat-associated core"/>
    <property type="match status" value="2"/>
</dbReference>
<organism evidence="5 6">
    <name type="scientific">Phocaeicola sartorii</name>
    <dbReference type="NCBI Taxonomy" id="671267"/>
    <lineage>
        <taxon>Bacteria</taxon>
        <taxon>Pseudomonadati</taxon>
        <taxon>Bacteroidota</taxon>
        <taxon>Bacteroidia</taxon>
        <taxon>Bacteroidales</taxon>
        <taxon>Bacteroidaceae</taxon>
        <taxon>Phocaeicola</taxon>
    </lineage>
</organism>
<dbReference type="GO" id="GO:0005737">
    <property type="term" value="C:cytoplasm"/>
    <property type="evidence" value="ECO:0007669"/>
    <property type="project" value="TreeGrafter"/>
</dbReference>
<gene>
    <name evidence="5" type="ORF">E5339_11515</name>
</gene>
<dbReference type="RefSeq" id="WP_135951771.1">
    <property type="nucleotide sequence ID" value="NZ_CAOOJZ010000037.1"/>
</dbReference>
<dbReference type="GO" id="GO:0004674">
    <property type="term" value="F:protein serine/threonine kinase activity"/>
    <property type="evidence" value="ECO:0007669"/>
    <property type="project" value="UniProtKB-KW"/>
</dbReference>
<dbReference type="PROSITE" id="PS00108">
    <property type="entry name" value="PROTEIN_KINASE_ST"/>
    <property type="match status" value="1"/>
</dbReference>
<dbReference type="CDD" id="cd14014">
    <property type="entry name" value="STKc_PknB_like"/>
    <property type="match status" value="1"/>
</dbReference>
<dbReference type="PROSITE" id="PS50011">
    <property type="entry name" value="PROTEIN_KINASE_DOM"/>
    <property type="match status" value="1"/>
</dbReference>
<feature type="domain" description="Protein kinase" evidence="4">
    <location>
        <begin position="13"/>
        <end position="262"/>
    </location>
</feature>
<evidence type="ECO:0000256" key="2">
    <source>
        <dbReference type="ARBA" id="ARBA00022840"/>
    </source>
</evidence>
<dbReference type="InterPro" id="IPR017441">
    <property type="entry name" value="Protein_kinase_ATP_BS"/>
</dbReference>
<dbReference type="AlphaFoldDB" id="A0A4S2FM05"/>
<evidence type="ECO:0000256" key="3">
    <source>
        <dbReference type="PROSITE-ProRule" id="PRU10141"/>
    </source>
</evidence>
<evidence type="ECO:0000256" key="1">
    <source>
        <dbReference type="ARBA" id="ARBA00022741"/>
    </source>
</evidence>
<keyword evidence="2 3" id="KW-0067">ATP-binding</keyword>
<evidence type="ECO:0000313" key="5">
    <source>
        <dbReference type="EMBL" id="TGY69982.1"/>
    </source>
</evidence>
<dbReference type="Proteomes" id="UP000310760">
    <property type="component" value="Unassembled WGS sequence"/>
</dbReference>
<accession>A0A4S2FM05</accession>
<dbReference type="SMART" id="SM00220">
    <property type="entry name" value="S_TKc"/>
    <property type="match status" value="1"/>
</dbReference>
<dbReference type="InterPro" id="IPR008271">
    <property type="entry name" value="Ser/Thr_kinase_AS"/>
</dbReference>
<feature type="binding site" evidence="3">
    <location>
        <position position="43"/>
    </location>
    <ligand>
        <name>ATP</name>
        <dbReference type="ChEBI" id="CHEBI:30616"/>
    </ligand>
</feature>
<dbReference type="GO" id="GO:0005524">
    <property type="term" value="F:ATP binding"/>
    <property type="evidence" value="ECO:0007669"/>
    <property type="project" value="UniProtKB-UniRule"/>
</dbReference>
<dbReference type="InterPro" id="IPR011009">
    <property type="entry name" value="Kinase-like_dom_sf"/>
</dbReference>
<protein>
    <submittedName>
        <fullName evidence="5">Serine/threonine protein kinase</fullName>
    </submittedName>
</protein>
<keyword evidence="5" id="KW-0418">Kinase</keyword>
<comment type="caution">
    <text evidence="5">The sequence shown here is derived from an EMBL/GenBank/DDBJ whole genome shotgun (WGS) entry which is preliminary data.</text>
</comment>
<sequence length="1219" mass="138315">MELSKGCLFHNRYLLVGALGCGASAEVWKAKDTKANDLTVALKIFSEHADMDSYGLQNFEREFTTVYNMKHSNLLPPTGYDICQGRPYLIMQYCENGSCSSMIGRMEEEDLIKFLHDVAAGLEYLHDHNIIHQDIKPDNILLDDNCNFMVTDFGISVNSSSGINDSNGMSGGTRAYMGPERFTGITNNASDMWSLGATAVELLTGNPPYGEHGGLLQAEGETLPELPKLQPEVKGLIMGCLAEDPAKRIKANEIRQKIELYWETGSWVKHSQKQTIAIAVTGVLSVLMCLGIFLWDYNRIKVYYYKDYSEYWGIPEGIGRLSVNKKNHKEMCYKLEYSQRKLRHLSLVNAMGKVIGHTDTEHMNSRFSDVYYFYTDDGKIDYKTIYDPNGRMLFKMDYDENLKTVTFRQNDEYGTEMNLEANTNVLYKNGSSTFTERSRISRYLLDYDENGLLTERRYVGLQNVPASDKDNIYGQRYKYDSKGRKIEESFIGVDGGLTSNSDGLAIKIYTYSEDDDWTSVSYLNMERNGSHDGNNCALVKLDYDPYGNRIKESYFSIDGKPAIRTDLNVSGFRYTYNEKGFRVLQSGFGVDGNLAYCNAGFVTQRDSCNEDGFVVHRIFLDDNDVPVLYNADGDCYSSMVIVPNATGLPLEVSYFDENGNPMETSAGIFRMVSAFDSQGNLTEQKYFNKENSPVAVNGFYYECRTEYDKFSHPIREYYLDSEGNVTTSDGVVAEYRFEYNRQGAVTKLSFYDAEGALVAGMGLFAGYTIEYDEMGNQKNIQYFNPEGKPCVGDGGYSKAEYTYDLKSNFLVEVKNTDINGKVVGDIRYKYDTKGNVIESYTLDGNGKLSPGTVVERKEFDADNRIMTEYYCDLSGKKVNLPQNSYSQVKYEYDERGNRIVTTYWGVDGQPALDEQKSHKRMCEYDMMNRVVCEKNFGVDNKPISGLDTNPEGRVKYDQWGNMIEISCYDGFGKPRLSADGFFIRKTQYDKRRNIVHEEFIGTDDKLILNKSNGYARADYTYDNHGNKLEAKFFDISKCIKIESWKYNDKNKFVEQLVCDGNGKLSDKFYGVSRMTVDYDKTGTIPVVRKYYNQTGGLLGTQKWNEDKSEWGELNMTGRSSLNMPSSNWQDVVRNDAKMCPQKFDNNVYVQSIVYTNTSVTVTIKLAGVSKYDMGELDGNSVKEVGSTMKTQLRNTWGLPGNVSLAIVIVDKADRTVYTI</sequence>
<dbReference type="Gene3D" id="1.10.510.10">
    <property type="entry name" value="Transferase(Phosphotransferase) domain 1"/>
    <property type="match status" value="1"/>
</dbReference>
<evidence type="ECO:0000313" key="6">
    <source>
        <dbReference type="Proteomes" id="UP000310760"/>
    </source>
</evidence>
<dbReference type="InterPro" id="IPR053235">
    <property type="entry name" value="Ser_Thr_kinase"/>
</dbReference>
<evidence type="ECO:0000259" key="4">
    <source>
        <dbReference type="PROSITE" id="PS50011"/>
    </source>
</evidence>
<keyword evidence="5" id="KW-0723">Serine/threonine-protein kinase</keyword>
<dbReference type="InterPro" id="IPR000719">
    <property type="entry name" value="Prot_kinase_dom"/>
</dbReference>
<dbReference type="PANTHER" id="PTHR24361">
    <property type="entry name" value="MITOGEN-ACTIVATED KINASE KINASE KINASE"/>
    <property type="match status" value="1"/>
</dbReference>
<proteinExistence type="predicted"/>
<dbReference type="EMBL" id="SRYJ01000023">
    <property type="protein sequence ID" value="TGY69982.1"/>
    <property type="molecule type" value="Genomic_DNA"/>
</dbReference>
<keyword evidence="1 3" id="KW-0547">Nucleotide-binding</keyword>